<comment type="caution">
    <text evidence="1">The sequence shown here is derived from an EMBL/GenBank/DDBJ whole genome shotgun (WGS) entry which is preliminary data.</text>
</comment>
<evidence type="ECO:0000313" key="2">
    <source>
        <dbReference type="Proteomes" id="UP000257143"/>
    </source>
</evidence>
<dbReference type="InterPro" id="IPR025547">
    <property type="entry name" value="YtzH"/>
</dbReference>
<dbReference type="EMBL" id="PIOC01000017">
    <property type="protein sequence ID" value="RDW18321.1"/>
    <property type="molecule type" value="Genomic_DNA"/>
</dbReference>
<sequence>MTLNVNNLLTLLQDILDEHAGDNTGEVSEYQQIKRLVKNMMANNQISDEQLLQLLPEIYNYGREGEIAQNVPEHITTNFDNIQSWISAIEQLDIK</sequence>
<organism evidence="1 2">
    <name type="scientific">Oceanobacillus arenosus</name>
    <dbReference type="NCBI Taxonomy" id="1229153"/>
    <lineage>
        <taxon>Bacteria</taxon>
        <taxon>Bacillati</taxon>
        <taxon>Bacillota</taxon>
        <taxon>Bacilli</taxon>
        <taxon>Bacillales</taxon>
        <taxon>Bacillaceae</taxon>
        <taxon>Oceanobacillus</taxon>
    </lineage>
</organism>
<evidence type="ECO:0008006" key="3">
    <source>
        <dbReference type="Google" id="ProtNLM"/>
    </source>
</evidence>
<evidence type="ECO:0000313" key="1">
    <source>
        <dbReference type="EMBL" id="RDW18321.1"/>
    </source>
</evidence>
<keyword evidence="2" id="KW-1185">Reference proteome</keyword>
<dbReference type="Proteomes" id="UP000257143">
    <property type="component" value="Unassembled WGS sequence"/>
</dbReference>
<name>A0A3D8PSQ5_9BACI</name>
<dbReference type="Pfam" id="PF14165">
    <property type="entry name" value="YtzH"/>
    <property type="match status" value="1"/>
</dbReference>
<dbReference type="AlphaFoldDB" id="A0A3D8PSQ5"/>
<proteinExistence type="predicted"/>
<accession>A0A3D8PSQ5</accession>
<dbReference type="RefSeq" id="WP_115773500.1">
    <property type="nucleotide sequence ID" value="NZ_PIOC01000017.1"/>
</dbReference>
<dbReference type="OrthoDB" id="2968867at2"/>
<gene>
    <name evidence="1" type="ORF">CWR48_12125</name>
</gene>
<protein>
    <recommendedName>
        <fullName evidence="3">YtzH-like protein</fullName>
    </recommendedName>
</protein>
<reference evidence="2" key="1">
    <citation type="submission" date="2017-11" db="EMBL/GenBank/DDBJ databases">
        <authorList>
            <person name="Zhu W."/>
        </authorList>
    </citation>
    <scope>NUCLEOTIDE SEQUENCE [LARGE SCALE GENOMIC DNA]</scope>
    <source>
        <strain evidence="2">CAU 1183</strain>
    </source>
</reference>